<dbReference type="EMBL" id="JAIWYP010000015">
    <property type="protein sequence ID" value="KAH3701706.1"/>
    <property type="molecule type" value="Genomic_DNA"/>
</dbReference>
<reference evidence="1" key="2">
    <citation type="submission" date="2020-11" db="EMBL/GenBank/DDBJ databases">
        <authorList>
            <person name="McCartney M.A."/>
            <person name="Auch B."/>
            <person name="Kono T."/>
            <person name="Mallez S."/>
            <person name="Becker A."/>
            <person name="Gohl D.M."/>
            <person name="Silverstein K.A.T."/>
            <person name="Koren S."/>
            <person name="Bechman K.B."/>
            <person name="Herman A."/>
            <person name="Abrahante J.E."/>
            <person name="Garbe J."/>
        </authorList>
    </citation>
    <scope>NUCLEOTIDE SEQUENCE</scope>
    <source>
        <strain evidence="1">Duluth1</strain>
        <tissue evidence="1">Whole animal</tissue>
    </source>
</reference>
<sequence length="76" mass="8640">MAKWSTGRTLSIEERTSKWEVALSKHPQIPLERKATDSLLLIAIFITLDSTKHLPNLFLEYSKFVLPETSSLIAAR</sequence>
<comment type="caution">
    <text evidence="1">The sequence shown here is derived from an EMBL/GenBank/DDBJ whole genome shotgun (WGS) entry which is preliminary data.</text>
</comment>
<accession>A0A9D3YKK6</accession>
<dbReference type="Proteomes" id="UP000828390">
    <property type="component" value="Unassembled WGS sequence"/>
</dbReference>
<proteinExistence type="predicted"/>
<gene>
    <name evidence="1" type="ORF">DPMN_076698</name>
</gene>
<organism evidence="1 2">
    <name type="scientific">Dreissena polymorpha</name>
    <name type="common">Zebra mussel</name>
    <name type="synonym">Mytilus polymorpha</name>
    <dbReference type="NCBI Taxonomy" id="45954"/>
    <lineage>
        <taxon>Eukaryota</taxon>
        <taxon>Metazoa</taxon>
        <taxon>Spiralia</taxon>
        <taxon>Lophotrochozoa</taxon>
        <taxon>Mollusca</taxon>
        <taxon>Bivalvia</taxon>
        <taxon>Autobranchia</taxon>
        <taxon>Heteroconchia</taxon>
        <taxon>Euheterodonta</taxon>
        <taxon>Imparidentia</taxon>
        <taxon>Neoheterodontei</taxon>
        <taxon>Myida</taxon>
        <taxon>Dreissenoidea</taxon>
        <taxon>Dreissenidae</taxon>
        <taxon>Dreissena</taxon>
    </lineage>
</organism>
<evidence type="ECO:0000313" key="1">
    <source>
        <dbReference type="EMBL" id="KAH3701706.1"/>
    </source>
</evidence>
<keyword evidence="2" id="KW-1185">Reference proteome</keyword>
<dbReference type="AlphaFoldDB" id="A0A9D3YKK6"/>
<name>A0A9D3YKK6_DREPO</name>
<reference evidence="1" key="1">
    <citation type="journal article" date="2019" name="bioRxiv">
        <title>The Genome of the Zebra Mussel, Dreissena polymorpha: A Resource for Invasive Species Research.</title>
        <authorList>
            <person name="McCartney M.A."/>
            <person name="Auch B."/>
            <person name="Kono T."/>
            <person name="Mallez S."/>
            <person name="Zhang Y."/>
            <person name="Obille A."/>
            <person name="Becker A."/>
            <person name="Abrahante J.E."/>
            <person name="Garbe J."/>
            <person name="Badalamenti J.P."/>
            <person name="Herman A."/>
            <person name="Mangelson H."/>
            <person name="Liachko I."/>
            <person name="Sullivan S."/>
            <person name="Sone E.D."/>
            <person name="Koren S."/>
            <person name="Silverstein K.A.T."/>
            <person name="Beckman K.B."/>
            <person name="Gohl D.M."/>
        </authorList>
    </citation>
    <scope>NUCLEOTIDE SEQUENCE</scope>
    <source>
        <strain evidence="1">Duluth1</strain>
        <tissue evidence="1">Whole animal</tissue>
    </source>
</reference>
<protein>
    <submittedName>
        <fullName evidence="1">Uncharacterized protein</fullName>
    </submittedName>
</protein>
<evidence type="ECO:0000313" key="2">
    <source>
        <dbReference type="Proteomes" id="UP000828390"/>
    </source>
</evidence>